<evidence type="ECO:0000313" key="1">
    <source>
        <dbReference type="EMBL" id="QHO69381.1"/>
    </source>
</evidence>
<dbReference type="AlphaFoldDB" id="A0A7L5AJS8"/>
<dbReference type="EMBL" id="CP017146">
    <property type="protein sequence ID" value="QHO69381.1"/>
    <property type="molecule type" value="Genomic_DNA"/>
</dbReference>
<proteinExistence type="predicted"/>
<dbReference type="RefSeq" id="WP_161885743.1">
    <property type="nucleotide sequence ID" value="NZ_CP017146.1"/>
</dbReference>
<protein>
    <submittedName>
        <fullName evidence="1">Uncharacterized protein</fullName>
    </submittedName>
</protein>
<sequence>MLFRRRLDQLDFVRVLAVHRVPDGPVVIAAAAGPLRSRRDGDMIVLKFDTGQYAVAVSPRALAWRWPGAAGEPCRMMLYSVSGSRTWRGELRRVAKPQRRDALYKADLAAPAS</sequence>
<dbReference type="KEGG" id="mant:BHD05_06720"/>
<gene>
    <name evidence="1" type="ORF">BHD05_06720</name>
</gene>
<keyword evidence="2" id="KW-1185">Reference proteome</keyword>
<evidence type="ECO:0000313" key="2">
    <source>
        <dbReference type="Proteomes" id="UP000464507"/>
    </source>
</evidence>
<organism evidence="1 2">
    <name type="scientific">Marisediminicola antarctica</name>
    <dbReference type="NCBI Taxonomy" id="674079"/>
    <lineage>
        <taxon>Bacteria</taxon>
        <taxon>Bacillati</taxon>
        <taxon>Actinomycetota</taxon>
        <taxon>Actinomycetes</taxon>
        <taxon>Micrococcales</taxon>
        <taxon>Microbacteriaceae</taxon>
        <taxon>Marisediminicola</taxon>
    </lineage>
</organism>
<reference evidence="1 2" key="1">
    <citation type="submission" date="2016-09" db="EMBL/GenBank/DDBJ databases">
        <title>Complete genome sequence of microbes from the polar regions.</title>
        <authorList>
            <person name="Liao L."/>
            <person name="Chen B."/>
        </authorList>
    </citation>
    <scope>NUCLEOTIDE SEQUENCE [LARGE SCALE GENOMIC DNA]</scope>
    <source>
        <strain evidence="1 2">ZS314</strain>
    </source>
</reference>
<dbReference type="Proteomes" id="UP000464507">
    <property type="component" value="Chromosome"/>
</dbReference>
<accession>A0A7L5AJS8</accession>
<name>A0A7L5AJS8_9MICO</name>